<dbReference type="OrthoDB" id="8561818at2"/>
<dbReference type="AlphaFoldDB" id="A0A1H9IPQ3"/>
<dbReference type="Pfam" id="PF02915">
    <property type="entry name" value="Rubrerythrin"/>
    <property type="match status" value="1"/>
</dbReference>
<dbReference type="RefSeq" id="WP_093287130.1">
    <property type="nucleotide sequence ID" value="NZ_FOFS01000010.1"/>
</dbReference>
<dbReference type="GO" id="GO:0016491">
    <property type="term" value="F:oxidoreductase activity"/>
    <property type="evidence" value="ECO:0007669"/>
    <property type="project" value="InterPro"/>
</dbReference>
<evidence type="ECO:0000313" key="2">
    <source>
        <dbReference type="EMBL" id="SEQ76721.1"/>
    </source>
</evidence>
<feature type="domain" description="Rubrerythrin diiron-binding" evidence="1">
    <location>
        <begin position="7"/>
        <end position="52"/>
    </location>
</feature>
<name>A0A1H9IPQ3_9GAMM</name>
<dbReference type="Gene3D" id="1.20.1260.10">
    <property type="match status" value="1"/>
</dbReference>
<organism evidence="2 3">
    <name type="scientific">Solimonas aquatica</name>
    <dbReference type="NCBI Taxonomy" id="489703"/>
    <lineage>
        <taxon>Bacteria</taxon>
        <taxon>Pseudomonadati</taxon>
        <taxon>Pseudomonadota</taxon>
        <taxon>Gammaproteobacteria</taxon>
        <taxon>Nevskiales</taxon>
        <taxon>Nevskiaceae</taxon>
        <taxon>Solimonas</taxon>
    </lineage>
</organism>
<dbReference type="InterPro" id="IPR009078">
    <property type="entry name" value="Ferritin-like_SF"/>
</dbReference>
<proteinExistence type="predicted"/>
<keyword evidence="3" id="KW-1185">Reference proteome</keyword>
<reference evidence="2 3" key="1">
    <citation type="submission" date="2016-10" db="EMBL/GenBank/DDBJ databases">
        <authorList>
            <person name="de Groot N.N."/>
        </authorList>
    </citation>
    <scope>NUCLEOTIDE SEQUENCE [LARGE SCALE GENOMIC DNA]</scope>
    <source>
        <strain evidence="2 3">DSM 25927</strain>
    </source>
</reference>
<evidence type="ECO:0000259" key="1">
    <source>
        <dbReference type="Pfam" id="PF02915"/>
    </source>
</evidence>
<dbReference type="InterPro" id="IPR003251">
    <property type="entry name" value="Rr_diiron-bd_dom"/>
</dbReference>
<gene>
    <name evidence="2" type="ORF">SAMN04488038_110135</name>
</gene>
<dbReference type="Proteomes" id="UP000199233">
    <property type="component" value="Unassembled WGS sequence"/>
</dbReference>
<dbReference type="InterPro" id="IPR012347">
    <property type="entry name" value="Ferritin-like"/>
</dbReference>
<sequence length="152" mass="17475">MNNLQLFLAHAIELEREAARRYEDLAEAMRSAGNREVQRFFAQMAQFSRRHLKEAMQRGGFHQLPQLAADEWQWPEDCSPETVKWEGMDAQIDAVQAMNLALEAERLGYAYYKALGLSSSDPEVRRMAQEFASEEADHVDQLEAWQARLAVS</sequence>
<dbReference type="STRING" id="489703.SAMN04488038_110135"/>
<evidence type="ECO:0000313" key="3">
    <source>
        <dbReference type="Proteomes" id="UP000199233"/>
    </source>
</evidence>
<dbReference type="GO" id="GO:0046872">
    <property type="term" value="F:metal ion binding"/>
    <property type="evidence" value="ECO:0007669"/>
    <property type="project" value="InterPro"/>
</dbReference>
<dbReference type="SUPFAM" id="SSF47240">
    <property type="entry name" value="Ferritin-like"/>
    <property type="match status" value="1"/>
</dbReference>
<accession>A0A1H9IPQ3</accession>
<dbReference type="CDD" id="cd01045">
    <property type="entry name" value="Ferritin_like_AB"/>
    <property type="match status" value="1"/>
</dbReference>
<protein>
    <submittedName>
        <fullName evidence="2">Rubrerythrin</fullName>
    </submittedName>
</protein>
<dbReference type="EMBL" id="FOFS01000010">
    <property type="protein sequence ID" value="SEQ76721.1"/>
    <property type="molecule type" value="Genomic_DNA"/>
</dbReference>